<evidence type="ECO:0000256" key="1">
    <source>
        <dbReference type="SAM" id="MobiDB-lite"/>
    </source>
</evidence>
<sequence>MAKKHCYGHFRNSGLRPVWGSGYGTSDGFACWPSPVFDDLDCKLLLEAGVINVVQPASHVGPYLDETGPTENGRYCQFTSVSATGRRDTHTMRDKTVSAGRWSGDSDCGWIGAIGASEQTLDNSTARELGALRTLSQPARVRDWNWDRDWVWGCWKSFRRMRAIPTTKPTYTTQLNLLQARAAGSDQYREAAGPRLDDDDARDAWSRSGAPCHGRRRKPGRS</sequence>
<feature type="compositionally biased region" description="Basic residues" evidence="1">
    <location>
        <begin position="213"/>
        <end position="222"/>
    </location>
</feature>
<reference evidence="2 3" key="1">
    <citation type="submission" date="2024-02" db="EMBL/GenBank/DDBJ databases">
        <title>First draft genome assembly of two strains of Seiridium cardinale.</title>
        <authorList>
            <person name="Emiliani G."/>
            <person name="Scali E."/>
        </authorList>
    </citation>
    <scope>NUCLEOTIDE SEQUENCE [LARGE SCALE GENOMIC DNA]</scope>
    <source>
        <strain evidence="2 3">BM-138-000479</strain>
    </source>
</reference>
<accession>A0ABR2Y5A3</accession>
<keyword evidence="3" id="KW-1185">Reference proteome</keyword>
<comment type="caution">
    <text evidence="2">The sequence shown here is derived from an EMBL/GenBank/DDBJ whole genome shotgun (WGS) entry which is preliminary data.</text>
</comment>
<evidence type="ECO:0000313" key="3">
    <source>
        <dbReference type="Proteomes" id="UP001465668"/>
    </source>
</evidence>
<evidence type="ECO:0000313" key="2">
    <source>
        <dbReference type="EMBL" id="KAK9781511.1"/>
    </source>
</evidence>
<name>A0ABR2Y5A3_9PEZI</name>
<organism evidence="2 3">
    <name type="scientific">Seiridium cardinale</name>
    <dbReference type="NCBI Taxonomy" id="138064"/>
    <lineage>
        <taxon>Eukaryota</taxon>
        <taxon>Fungi</taxon>
        <taxon>Dikarya</taxon>
        <taxon>Ascomycota</taxon>
        <taxon>Pezizomycotina</taxon>
        <taxon>Sordariomycetes</taxon>
        <taxon>Xylariomycetidae</taxon>
        <taxon>Amphisphaeriales</taxon>
        <taxon>Sporocadaceae</taxon>
        <taxon>Seiridium</taxon>
    </lineage>
</organism>
<protein>
    <submittedName>
        <fullName evidence="2">Uncharacterized protein</fullName>
    </submittedName>
</protein>
<dbReference type="EMBL" id="JARVKM010000003">
    <property type="protein sequence ID" value="KAK9781511.1"/>
    <property type="molecule type" value="Genomic_DNA"/>
</dbReference>
<dbReference type="Proteomes" id="UP001465668">
    <property type="component" value="Unassembled WGS sequence"/>
</dbReference>
<proteinExistence type="predicted"/>
<gene>
    <name evidence="2" type="ORF">SCAR479_01382</name>
</gene>
<feature type="region of interest" description="Disordered" evidence="1">
    <location>
        <begin position="186"/>
        <end position="222"/>
    </location>
</feature>